<feature type="domain" description="Peptide-N-glycosidase F C-terminal" evidence="2">
    <location>
        <begin position="11"/>
        <end position="82"/>
    </location>
</feature>
<dbReference type="InterPro" id="IPR014784">
    <property type="entry name" value="Cu2_ascorb_mOase-like_C"/>
</dbReference>
<dbReference type="Ensembl" id="ENSHHUT00000047857.1">
    <property type="protein sequence ID" value="ENSHHUP00000046154.1"/>
    <property type="gene ID" value="ENSHHUG00000028131.1"/>
</dbReference>
<dbReference type="GO" id="GO:0016715">
    <property type="term" value="F:oxidoreductase activity, acting on paired donors, with incorporation or reduction of molecular oxygen, reduced ascorbate as one donor, and incorporation of one atom of oxygen"/>
    <property type="evidence" value="ECO:0007669"/>
    <property type="project" value="InterPro"/>
</dbReference>
<accession>A0A4W5N975</accession>
<evidence type="ECO:0000259" key="2">
    <source>
        <dbReference type="Pfam" id="PF09113"/>
    </source>
</evidence>
<dbReference type="InterPro" id="IPR008977">
    <property type="entry name" value="PHM/PNGase_F_dom_sf"/>
</dbReference>
<reference evidence="3" key="3">
    <citation type="submission" date="2025-09" db="UniProtKB">
        <authorList>
            <consortium name="Ensembl"/>
        </authorList>
    </citation>
    <scope>IDENTIFICATION</scope>
</reference>
<dbReference type="Pfam" id="PF09113">
    <property type="entry name" value="N-glycanase_C"/>
    <property type="match status" value="1"/>
</dbReference>
<keyword evidence="4" id="KW-1185">Reference proteome</keyword>
<protein>
    <recommendedName>
        <fullName evidence="2">Peptide-N-glycosidase F C-terminal domain-containing protein</fullName>
    </recommendedName>
</protein>
<reference evidence="4" key="1">
    <citation type="submission" date="2018-06" db="EMBL/GenBank/DDBJ databases">
        <title>Genome assembly of Danube salmon.</title>
        <authorList>
            <person name="Macqueen D.J."/>
            <person name="Gundappa M.K."/>
        </authorList>
    </citation>
    <scope>NUCLEOTIDE SEQUENCE [LARGE SCALE GENOMIC DNA]</scope>
</reference>
<proteinExistence type="predicted"/>
<dbReference type="Gene3D" id="2.60.120.230">
    <property type="match status" value="1"/>
</dbReference>
<reference evidence="3" key="2">
    <citation type="submission" date="2025-08" db="UniProtKB">
        <authorList>
            <consortium name="Ensembl"/>
        </authorList>
    </citation>
    <scope>IDENTIFICATION</scope>
</reference>
<evidence type="ECO:0000256" key="1">
    <source>
        <dbReference type="ARBA" id="ARBA00023157"/>
    </source>
</evidence>
<keyword evidence="1" id="KW-1015">Disulfide bond</keyword>
<dbReference type="Proteomes" id="UP000314982">
    <property type="component" value="Unassembled WGS sequence"/>
</dbReference>
<dbReference type="AlphaFoldDB" id="A0A4W5N975"/>
<evidence type="ECO:0000313" key="4">
    <source>
        <dbReference type="Proteomes" id="UP000314982"/>
    </source>
</evidence>
<dbReference type="PANTHER" id="PTHR39319">
    <property type="entry name" value="SI:DKEY-256H2.1"/>
    <property type="match status" value="1"/>
</dbReference>
<organism evidence="3 4">
    <name type="scientific">Hucho hucho</name>
    <name type="common">huchen</name>
    <dbReference type="NCBI Taxonomy" id="62062"/>
    <lineage>
        <taxon>Eukaryota</taxon>
        <taxon>Metazoa</taxon>
        <taxon>Chordata</taxon>
        <taxon>Craniata</taxon>
        <taxon>Vertebrata</taxon>
        <taxon>Euteleostomi</taxon>
        <taxon>Actinopterygii</taxon>
        <taxon>Neopterygii</taxon>
        <taxon>Teleostei</taxon>
        <taxon>Protacanthopterygii</taxon>
        <taxon>Salmoniformes</taxon>
        <taxon>Salmonidae</taxon>
        <taxon>Salmoninae</taxon>
        <taxon>Hucho</taxon>
    </lineage>
</organism>
<sequence>MSLYSGGTFDKEYKQRYQPIKFTVPASTKKVELYAVIPGHRSDENSCGEFCVTSHHFLVNGAFNHTRILDSAGSALGCAMQVGEGAVPTWRIDITTQLDMGGIEANTLLYFGLYSGQDPNPSHNPGNIVMFSYLVFYK</sequence>
<name>A0A4W5N975_9TELE</name>
<dbReference type="InterPro" id="IPR053251">
    <property type="entry name" value="N-glycanase"/>
</dbReference>
<dbReference type="SUPFAM" id="SSF49742">
    <property type="entry name" value="PHM/PNGase F"/>
    <property type="match status" value="1"/>
</dbReference>
<dbReference type="InterPro" id="IPR015197">
    <property type="entry name" value="PngaseF_C"/>
</dbReference>
<evidence type="ECO:0000313" key="3">
    <source>
        <dbReference type="Ensembl" id="ENSHHUP00000046154.1"/>
    </source>
</evidence>
<dbReference type="STRING" id="62062.ENSHHUP00000046154"/>
<dbReference type="PANTHER" id="PTHR39319:SF1">
    <property type="entry name" value="SI:DKEY-256H2.1"/>
    <property type="match status" value="1"/>
</dbReference>